<sequence>MNKGIQSIELGFLLLDALLEAGEPTPMSRLAASAGMTTSKARAYLISLMKTGLVTQVGEAGPYELGPSAIRLGMEALRRVDAMQTARRVMAELDQTTHLPAVLTMWNGNDATIVAQNEGLRDFPVDFRVGRALSALTRTAAGRVFIAYLPQAWTAAQVRRELAGNPRHDDTRHITARYLKEQIALVRENGMAVVDGFRVSPGILLDGYSAIAVPVVDQVQRRCFAVSIIFNRDSDAAQRAAYLSAAQQALSHTVPAFPLTA</sequence>
<dbReference type="InterPro" id="IPR036390">
    <property type="entry name" value="WH_DNA-bd_sf"/>
</dbReference>
<protein>
    <submittedName>
        <fullName evidence="6">Helix-turn-helix domain-containing protein</fullName>
    </submittedName>
</protein>
<dbReference type="Proteomes" id="UP001629249">
    <property type="component" value="Unassembled WGS sequence"/>
</dbReference>
<dbReference type="Pfam" id="PF09339">
    <property type="entry name" value="HTH_IclR"/>
    <property type="match status" value="1"/>
</dbReference>
<dbReference type="SUPFAM" id="SSF55781">
    <property type="entry name" value="GAF domain-like"/>
    <property type="match status" value="1"/>
</dbReference>
<accession>A0ABW8ZYA2</accession>
<evidence type="ECO:0000256" key="1">
    <source>
        <dbReference type="ARBA" id="ARBA00023015"/>
    </source>
</evidence>
<evidence type="ECO:0000313" key="7">
    <source>
        <dbReference type="Proteomes" id="UP001629249"/>
    </source>
</evidence>
<dbReference type="SMART" id="SM00346">
    <property type="entry name" value="HTH_ICLR"/>
    <property type="match status" value="1"/>
</dbReference>
<dbReference type="PANTHER" id="PTHR30136">
    <property type="entry name" value="HELIX-TURN-HELIX TRANSCRIPTIONAL REGULATOR, ICLR FAMILY"/>
    <property type="match status" value="1"/>
</dbReference>
<dbReference type="Pfam" id="PF01614">
    <property type="entry name" value="IclR_C"/>
    <property type="match status" value="1"/>
</dbReference>
<evidence type="ECO:0000259" key="4">
    <source>
        <dbReference type="PROSITE" id="PS51077"/>
    </source>
</evidence>
<dbReference type="EMBL" id="JAQQFN010000036">
    <property type="protein sequence ID" value="MFL9888189.1"/>
    <property type="molecule type" value="Genomic_DNA"/>
</dbReference>
<organism evidence="6 7">
    <name type="scientific">Paraburkholderia agricolaris</name>
    <dbReference type="NCBI Taxonomy" id="2152888"/>
    <lineage>
        <taxon>Bacteria</taxon>
        <taxon>Pseudomonadati</taxon>
        <taxon>Pseudomonadota</taxon>
        <taxon>Betaproteobacteria</taxon>
        <taxon>Burkholderiales</taxon>
        <taxon>Burkholderiaceae</taxon>
        <taxon>Paraburkholderia</taxon>
    </lineage>
</organism>
<dbReference type="Gene3D" id="3.30.450.40">
    <property type="match status" value="1"/>
</dbReference>
<feature type="domain" description="HTH iclR-type" evidence="4">
    <location>
        <begin position="5"/>
        <end position="67"/>
    </location>
</feature>
<dbReference type="PANTHER" id="PTHR30136:SF8">
    <property type="entry name" value="TRANSCRIPTIONAL REGULATORY PROTEIN"/>
    <property type="match status" value="1"/>
</dbReference>
<keyword evidence="1" id="KW-0805">Transcription regulation</keyword>
<evidence type="ECO:0000313" key="6">
    <source>
        <dbReference type="EMBL" id="MFL9888189.1"/>
    </source>
</evidence>
<reference evidence="6 7" key="1">
    <citation type="journal article" date="2024" name="Chem. Sci.">
        <title>Discovery of megapolipeptins by genome mining of a Burkholderiales bacteria collection.</title>
        <authorList>
            <person name="Paulo B.S."/>
            <person name="Recchia M.J.J."/>
            <person name="Lee S."/>
            <person name="Fergusson C.H."/>
            <person name="Romanowski S.B."/>
            <person name="Hernandez A."/>
            <person name="Krull N."/>
            <person name="Liu D.Y."/>
            <person name="Cavanagh H."/>
            <person name="Bos A."/>
            <person name="Gray C.A."/>
            <person name="Murphy B.T."/>
            <person name="Linington R.G."/>
            <person name="Eustaquio A.S."/>
        </authorList>
    </citation>
    <scope>NUCLEOTIDE SEQUENCE [LARGE SCALE GENOMIC DNA]</scope>
    <source>
        <strain evidence="6 7">RL16-012-BIC-B</strain>
    </source>
</reference>
<dbReference type="InterPro" id="IPR029016">
    <property type="entry name" value="GAF-like_dom_sf"/>
</dbReference>
<comment type="caution">
    <text evidence="6">The sequence shown here is derived from an EMBL/GenBank/DDBJ whole genome shotgun (WGS) entry which is preliminary data.</text>
</comment>
<dbReference type="InterPro" id="IPR014757">
    <property type="entry name" value="Tscrpt_reg_IclR_C"/>
</dbReference>
<proteinExistence type="predicted"/>
<evidence type="ECO:0000256" key="3">
    <source>
        <dbReference type="ARBA" id="ARBA00023163"/>
    </source>
</evidence>
<evidence type="ECO:0000256" key="2">
    <source>
        <dbReference type="ARBA" id="ARBA00023125"/>
    </source>
</evidence>
<dbReference type="InterPro" id="IPR005471">
    <property type="entry name" value="Tscrpt_reg_IclR_N"/>
</dbReference>
<keyword evidence="2" id="KW-0238">DNA-binding</keyword>
<dbReference type="InterPro" id="IPR050707">
    <property type="entry name" value="HTH_MetabolicPath_Reg"/>
</dbReference>
<dbReference type="PROSITE" id="PS51078">
    <property type="entry name" value="ICLR_ED"/>
    <property type="match status" value="1"/>
</dbReference>
<keyword evidence="3" id="KW-0804">Transcription</keyword>
<dbReference type="Gene3D" id="1.10.10.10">
    <property type="entry name" value="Winged helix-like DNA-binding domain superfamily/Winged helix DNA-binding domain"/>
    <property type="match status" value="1"/>
</dbReference>
<dbReference type="PROSITE" id="PS51077">
    <property type="entry name" value="HTH_ICLR"/>
    <property type="match status" value="1"/>
</dbReference>
<dbReference type="RefSeq" id="WP_153141636.1">
    <property type="nucleotide sequence ID" value="NZ_JAQQFH010000042.1"/>
</dbReference>
<keyword evidence="7" id="KW-1185">Reference proteome</keyword>
<gene>
    <name evidence="6" type="ORF">PQR66_34555</name>
</gene>
<dbReference type="InterPro" id="IPR036388">
    <property type="entry name" value="WH-like_DNA-bd_sf"/>
</dbReference>
<feature type="domain" description="IclR-ED" evidence="5">
    <location>
        <begin position="68"/>
        <end position="256"/>
    </location>
</feature>
<dbReference type="SUPFAM" id="SSF46785">
    <property type="entry name" value="Winged helix' DNA-binding domain"/>
    <property type="match status" value="1"/>
</dbReference>
<evidence type="ECO:0000259" key="5">
    <source>
        <dbReference type="PROSITE" id="PS51078"/>
    </source>
</evidence>
<name>A0ABW8ZYA2_9BURK</name>